<protein>
    <submittedName>
        <fullName evidence="2">Uncharacterized protein</fullName>
    </submittedName>
</protein>
<keyword evidence="3" id="KW-1185">Reference proteome</keyword>
<comment type="caution">
    <text evidence="2">The sequence shown here is derived from an EMBL/GenBank/DDBJ whole genome shotgun (WGS) entry which is preliminary data.</text>
</comment>
<keyword evidence="1" id="KW-0812">Transmembrane</keyword>
<feature type="transmembrane region" description="Helical" evidence="1">
    <location>
        <begin position="27"/>
        <end position="60"/>
    </location>
</feature>
<gene>
    <name evidence="2" type="ORF">E2C01_008524</name>
</gene>
<organism evidence="2 3">
    <name type="scientific">Portunus trituberculatus</name>
    <name type="common">Swimming crab</name>
    <name type="synonym">Neptunus trituberculatus</name>
    <dbReference type="NCBI Taxonomy" id="210409"/>
    <lineage>
        <taxon>Eukaryota</taxon>
        <taxon>Metazoa</taxon>
        <taxon>Ecdysozoa</taxon>
        <taxon>Arthropoda</taxon>
        <taxon>Crustacea</taxon>
        <taxon>Multicrustacea</taxon>
        <taxon>Malacostraca</taxon>
        <taxon>Eumalacostraca</taxon>
        <taxon>Eucarida</taxon>
        <taxon>Decapoda</taxon>
        <taxon>Pleocyemata</taxon>
        <taxon>Brachyura</taxon>
        <taxon>Eubrachyura</taxon>
        <taxon>Portunoidea</taxon>
        <taxon>Portunidae</taxon>
        <taxon>Portuninae</taxon>
        <taxon>Portunus</taxon>
    </lineage>
</organism>
<accession>A0A5B7D472</accession>
<evidence type="ECO:0000313" key="2">
    <source>
        <dbReference type="EMBL" id="MPC15724.1"/>
    </source>
</evidence>
<name>A0A5B7D472_PORTR</name>
<sequence>MLGDSSGEWLELIIQDDHKVFLHFEKIITLFCCSLTLTIVTALLLACLPACLLSFLPVCLPATPQARAKTYQQSDKPYKTSLEKIPSLVVTDKEAMAYSPSVTTGGQRRSYSFPSPSLIPKCVTLL</sequence>
<dbReference type="EMBL" id="VSRR010000450">
    <property type="protein sequence ID" value="MPC15724.1"/>
    <property type="molecule type" value="Genomic_DNA"/>
</dbReference>
<keyword evidence="1" id="KW-1133">Transmembrane helix</keyword>
<evidence type="ECO:0000256" key="1">
    <source>
        <dbReference type="SAM" id="Phobius"/>
    </source>
</evidence>
<reference evidence="2 3" key="1">
    <citation type="submission" date="2019-05" db="EMBL/GenBank/DDBJ databases">
        <title>Another draft genome of Portunus trituberculatus and its Hox gene families provides insights of decapod evolution.</title>
        <authorList>
            <person name="Jeong J.-H."/>
            <person name="Song I."/>
            <person name="Kim S."/>
            <person name="Choi T."/>
            <person name="Kim D."/>
            <person name="Ryu S."/>
            <person name="Kim W."/>
        </authorList>
    </citation>
    <scope>NUCLEOTIDE SEQUENCE [LARGE SCALE GENOMIC DNA]</scope>
    <source>
        <tissue evidence="2">Muscle</tissue>
    </source>
</reference>
<keyword evidence="1" id="KW-0472">Membrane</keyword>
<evidence type="ECO:0000313" key="3">
    <source>
        <dbReference type="Proteomes" id="UP000324222"/>
    </source>
</evidence>
<dbReference type="AlphaFoldDB" id="A0A5B7D472"/>
<dbReference type="Proteomes" id="UP000324222">
    <property type="component" value="Unassembled WGS sequence"/>
</dbReference>
<proteinExistence type="predicted"/>